<dbReference type="Proteomes" id="UP000510621">
    <property type="component" value="Chromosome"/>
</dbReference>
<evidence type="ECO:0000313" key="3">
    <source>
        <dbReference type="EMBL" id="QLQ32199.1"/>
    </source>
</evidence>
<protein>
    <submittedName>
        <fullName evidence="3">Uncharacterized protein</fullName>
    </submittedName>
</protein>
<name>A0A7L6ASV4_9GAMM</name>
<keyword evidence="2" id="KW-1133">Transmembrane helix</keyword>
<evidence type="ECO:0000256" key="1">
    <source>
        <dbReference type="SAM" id="MobiDB-lite"/>
    </source>
</evidence>
<feature type="transmembrane region" description="Helical" evidence="2">
    <location>
        <begin position="12"/>
        <end position="38"/>
    </location>
</feature>
<feature type="region of interest" description="Disordered" evidence="1">
    <location>
        <begin position="57"/>
        <end position="84"/>
    </location>
</feature>
<sequence length="207" mass="22341">MSFTDAFERRFLFVLTRGLALLFIFGLLAAIVVGGIMVSDKLTLKDSTAVSPQEVVDAIKPPVYEEPPPQGSDTASPTPSPPPDPAILPGIKLPFVLQKHFNAPERIQTLRDWLEALPNGQRQVFLDEMAAAVTEAEKAGAEGLDAVNQYKALKFDKIKQEEAASAALLTARLTYAGAAFGAVLLIALFSLILVLLAIERNTRRGQA</sequence>
<feature type="transmembrane region" description="Helical" evidence="2">
    <location>
        <begin position="175"/>
        <end position="198"/>
    </location>
</feature>
<gene>
    <name evidence="3" type="ORF">HZT40_12070</name>
</gene>
<dbReference type="AlphaFoldDB" id="A0A7L6ASV4"/>
<reference evidence="3" key="1">
    <citation type="submission" date="2020-06" db="EMBL/GenBank/DDBJ databases">
        <title>Analysis procedures for assessing recovery of high quality, complete, closed genomes from Nanopore long read metagenome sequencing.</title>
        <authorList>
            <person name="Bessarab I."/>
            <person name="Arumugam K."/>
            <person name="Haryono M."/>
            <person name="Liu X."/>
            <person name="Roy S."/>
            <person name="Zuniga-Montanez R.E."/>
            <person name="Qiu G."/>
            <person name="Drautz-Moses D.I."/>
            <person name="Law Y.Y."/>
            <person name="Wuertz S."/>
            <person name="Lauro F.M."/>
            <person name="Huson D.H."/>
            <person name="Williams R.B."/>
        </authorList>
    </citation>
    <scope>NUCLEOTIDE SEQUENCE [LARGE SCALE GENOMIC DNA]</scope>
    <source>
        <strain evidence="3">SSD2</strain>
    </source>
</reference>
<proteinExistence type="predicted"/>
<keyword evidence="2" id="KW-0472">Membrane</keyword>
<dbReference type="EMBL" id="CP059265">
    <property type="protein sequence ID" value="QLQ32199.1"/>
    <property type="molecule type" value="Genomic_DNA"/>
</dbReference>
<accession>A0A7L6ASV4</accession>
<dbReference type="KEGG" id="this:HZT40_12070"/>
<evidence type="ECO:0000256" key="2">
    <source>
        <dbReference type="SAM" id="Phobius"/>
    </source>
</evidence>
<keyword evidence="2" id="KW-0812">Transmembrane</keyword>
<evidence type="ECO:0000313" key="4">
    <source>
        <dbReference type="Proteomes" id="UP000510621"/>
    </source>
</evidence>
<organism evidence="3 4">
    <name type="scientific">Candidatus Thiothrix singaporensis</name>
    <dbReference type="NCBI Taxonomy" id="2799669"/>
    <lineage>
        <taxon>Bacteria</taxon>
        <taxon>Pseudomonadati</taxon>
        <taxon>Pseudomonadota</taxon>
        <taxon>Gammaproteobacteria</taxon>
        <taxon>Thiotrichales</taxon>
        <taxon>Thiotrichaceae</taxon>
        <taxon>Thiothrix</taxon>
    </lineage>
</organism>
<keyword evidence="4" id="KW-1185">Reference proteome</keyword>